<gene>
    <name evidence="1" type="ORF">CENA302_01730</name>
</gene>
<dbReference type="InterPro" id="IPR038570">
    <property type="entry name" value="HicA_sf"/>
</dbReference>
<dbReference type="EMBL" id="MTPU01000012">
    <property type="protein sequence ID" value="OPH11079.1"/>
    <property type="molecule type" value="Genomic_DNA"/>
</dbReference>
<sequence>MKIPRNLKGSTLVKILCRNWDYKVVHQQGSHIILDTQTPSYQRISIPNHSYLRIGTLNNNCPTV</sequence>
<evidence type="ECO:0000313" key="2">
    <source>
        <dbReference type="Proteomes" id="UP000190056"/>
    </source>
</evidence>
<dbReference type="Gene3D" id="3.30.920.30">
    <property type="entry name" value="Hypothetical protein"/>
    <property type="match status" value="1"/>
</dbReference>
<proteinExistence type="predicted"/>
<dbReference type="Proteomes" id="UP000190056">
    <property type="component" value="Unassembled WGS sequence"/>
</dbReference>
<evidence type="ECO:0000313" key="1">
    <source>
        <dbReference type="EMBL" id="OPH11079.1"/>
    </source>
</evidence>
<comment type="caution">
    <text evidence="1">The sequence shown here is derived from an EMBL/GenBank/DDBJ whole genome shotgun (WGS) entry which is preliminary data.</text>
</comment>
<organism evidence="1 2">
    <name type="scientific">Cylindrospermopsis raciborskii CENA302</name>
    <dbReference type="NCBI Taxonomy" id="1170768"/>
    <lineage>
        <taxon>Bacteria</taxon>
        <taxon>Bacillati</taxon>
        <taxon>Cyanobacteriota</taxon>
        <taxon>Cyanophyceae</taxon>
        <taxon>Nostocales</taxon>
        <taxon>Aphanizomenonaceae</taxon>
        <taxon>Cylindrospermopsis</taxon>
    </lineage>
</organism>
<protein>
    <recommendedName>
        <fullName evidence="3">Addiction module toxin, HicA family</fullName>
    </recommendedName>
</protein>
<reference evidence="1 2" key="1">
    <citation type="submission" date="2017-01" db="EMBL/GenBank/DDBJ databases">
        <authorList>
            <person name="Abreu V.A."/>
            <person name="Popin R.V."/>
            <person name="Rigonato J."/>
            <person name="Andreote A.P."/>
            <person name="Schaker P.C."/>
            <person name="Hoff-Risseti C."/>
            <person name="Alvarenga D.O."/>
            <person name="Varani A.M."/>
            <person name="Fiore M.F."/>
        </authorList>
    </citation>
    <scope>NUCLEOTIDE SEQUENCE [LARGE SCALE GENOMIC DNA]</scope>
    <source>
        <strain evidence="1 2">CENA302</strain>
    </source>
</reference>
<name>A0A9Q5QYU4_9CYAN</name>
<evidence type="ECO:0008006" key="3">
    <source>
        <dbReference type="Google" id="ProtNLM"/>
    </source>
</evidence>
<accession>A0A9Q5QYU4</accession>
<dbReference type="AlphaFoldDB" id="A0A9Q5QYU4"/>